<sequence length="103" mass="11406">MKSSEINQLTDELIGEAVLSLLKEHCPISLQALIVKLKAMEAHEPNGLRRETMARIVAEMSHNNGAAVNISPTNEQSGWDRGAMDNVYPMFGDNQQGSFDKKH</sequence>
<feature type="compositionally biased region" description="Polar residues" evidence="1">
    <location>
        <begin position="66"/>
        <end position="77"/>
    </location>
</feature>
<dbReference type="AlphaFoldDB" id="A0A093TI99"/>
<dbReference type="Proteomes" id="UP000032869">
    <property type="component" value="Unassembled WGS sequence"/>
</dbReference>
<proteinExistence type="predicted"/>
<name>A0A093TI99_9GAMM</name>
<accession>A0A093TI99</accession>
<gene>
    <name evidence="3" type="ORF">JV35_03150</name>
    <name evidence="2" type="ORF">KP22_05385</name>
</gene>
<dbReference type="EMBL" id="JQHL01000001">
    <property type="protein sequence ID" value="KFX22171.1"/>
    <property type="molecule type" value="Genomic_DNA"/>
</dbReference>
<protein>
    <submittedName>
        <fullName evidence="2">Uncharacterized protein</fullName>
    </submittedName>
</protein>
<dbReference type="RefSeq" id="WP_039299723.1">
    <property type="nucleotide sequence ID" value="NZ_JAODTE010000001.1"/>
</dbReference>
<dbReference type="STRING" id="55207.KP22_05385"/>
<evidence type="ECO:0000256" key="1">
    <source>
        <dbReference type="SAM" id="MobiDB-lite"/>
    </source>
</evidence>
<keyword evidence="4" id="KW-1185">Reference proteome</keyword>
<reference evidence="4 5" key="1">
    <citation type="submission" date="2014-08" db="EMBL/GenBank/DDBJ databases">
        <title>Genome sequences of NCPPB Pectobacterium isolates.</title>
        <authorList>
            <person name="Glover R.H."/>
            <person name="Sapp M."/>
            <person name="Elphinstone J."/>
        </authorList>
    </citation>
    <scope>NUCLEOTIDE SEQUENCE [LARGE SCALE GENOMIC DNA]</scope>
    <source>
        <strain evidence="3 4">NCPPB 2793</strain>
        <strain evidence="2 5">NCPPB 2795</strain>
    </source>
</reference>
<evidence type="ECO:0000313" key="4">
    <source>
        <dbReference type="Proteomes" id="UP000032869"/>
    </source>
</evidence>
<evidence type="ECO:0000313" key="5">
    <source>
        <dbReference type="Proteomes" id="UP000032874"/>
    </source>
</evidence>
<feature type="compositionally biased region" description="Polar residues" evidence="1">
    <location>
        <begin position="93"/>
        <end position="103"/>
    </location>
</feature>
<dbReference type="EMBL" id="JQHM01000001">
    <property type="protein sequence ID" value="KFX07525.1"/>
    <property type="molecule type" value="Genomic_DNA"/>
</dbReference>
<dbReference type="Proteomes" id="UP000032874">
    <property type="component" value="Unassembled WGS sequence"/>
</dbReference>
<comment type="caution">
    <text evidence="2">The sequence shown here is derived from an EMBL/GenBank/DDBJ whole genome shotgun (WGS) entry which is preliminary data.</text>
</comment>
<evidence type="ECO:0000313" key="2">
    <source>
        <dbReference type="EMBL" id="KFX07525.1"/>
    </source>
</evidence>
<evidence type="ECO:0000313" key="3">
    <source>
        <dbReference type="EMBL" id="KFX22171.1"/>
    </source>
</evidence>
<feature type="region of interest" description="Disordered" evidence="1">
    <location>
        <begin position="66"/>
        <end position="103"/>
    </location>
</feature>
<organism evidence="2 5">
    <name type="scientific">Pectobacterium betavasculorum</name>
    <dbReference type="NCBI Taxonomy" id="55207"/>
    <lineage>
        <taxon>Bacteria</taxon>
        <taxon>Pseudomonadati</taxon>
        <taxon>Pseudomonadota</taxon>
        <taxon>Gammaproteobacteria</taxon>
        <taxon>Enterobacterales</taxon>
        <taxon>Pectobacteriaceae</taxon>
        <taxon>Pectobacterium</taxon>
    </lineage>
</organism>
<dbReference type="OrthoDB" id="6539751at2"/>